<evidence type="ECO:0000256" key="1">
    <source>
        <dbReference type="SAM" id="MobiDB-lite"/>
    </source>
</evidence>
<dbReference type="InterPro" id="IPR000253">
    <property type="entry name" value="FHA_dom"/>
</dbReference>
<name>A0A1I3ZMW5_9PROT</name>
<evidence type="ECO:0000313" key="4">
    <source>
        <dbReference type="Proteomes" id="UP000199473"/>
    </source>
</evidence>
<organism evidence="3 4">
    <name type="scientific">Falsiroseomonas stagni DSM 19981</name>
    <dbReference type="NCBI Taxonomy" id="1123062"/>
    <lineage>
        <taxon>Bacteria</taxon>
        <taxon>Pseudomonadati</taxon>
        <taxon>Pseudomonadota</taxon>
        <taxon>Alphaproteobacteria</taxon>
        <taxon>Acetobacterales</taxon>
        <taxon>Roseomonadaceae</taxon>
        <taxon>Falsiroseomonas</taxon>
    </lineage>
</organism>
<dbReference type="EMBL" id="FOSQ01000002">
    <property type="protein sequence ID" value="SFK45337.1"/>
    <property type="molecule type" value="Genomic_DNA"/>
</dbReference>
<keyword evidence="4" id="KW-1185">Reference proteome</keyword>
<dbReference type="Gene3D" id="2.60.200.20">
    <property type="match status" value="1"/>
</dbReference>
<sequence length="459" mass="48260">MAEITLSVLRCPDAVVPEQRRASGGSMSLGRGVECDWVLADPDRVLSKKHCVLEFFGGGWQIRDTSTNGTFVNHAQAPVGRDQVKPLMEGDRLRLGSYEIEVRIVDAPAAAGGWGGAADPFAPQARDSYAAAPRDSYAADAQNPFASPTPRFDPTPLPGMAPPARAGLLPDDFDPFADNAAPMPDHAPSTAEAFMVPPSRPVGKALIPDDWDLGLTPVATKPVPPVANPFAEAPMVPPPPPPPPIAAPVPVPPAPVVAPIPATPVAMPGDSAAALAALFDGAGLPPAMAARALQDPDAALRAAGAMLRAAVAGLRALLIARADVKREFRIEQTMLRATDNNPLKFAATEEQALAALLDPRSPALRAVQETVDDLTAHQVAGLAATQAAARALLERLAPASLEAEDPGGGLLPGAKEKRLWEAYRRRHAQLVDQFEDDFDSAFGKAFARAYEQATGKRDR</sequence>
<dbReference type="PROSITE" id="PS50006">
    <property type="entry name" value="FHA_DOMAIN"/>
    <property type="match status" value="1"/>
</dbReference>
<reference evidence="3 4" key="1">
    <citation type="submission" date="2016-10" db="EMBL/GenBank/DDBJ databases">
        <authorList>
            <person name="de Groot N.N."/>
        </authorList>
    </citation>
    <scope>NUCLEOTIDE SEQUENCE [LARGE SCALE GENOMIC DNA]</scope>
    <source>
        <strain evidence="3 4">DSM 19981</strain>
    </source>
</reference>
<dbReference type="Proteomes" id="UP000199473">
    <property type="component" value="Unassembled WGS sequence"/>
</dbReference>
<feature type="region of interest" description="Disordered" evidence="1">
    <location>
        <begin position="132"/>
        <end position="156"/>
    </location>
</feature>
<dbReference type="Pfam" id="PF20232">
    <property type="entry name" value="T6SS_FHA_C"/>
    <property type="match status" value="1"/>
</dbReference>
<dbReference type="CDD" id="cd00060">
    <property type="entry name" value="FHA"/>
    <property type="match status" value="1"/>
</dbReference>
<dbReference type="SUPFAM" id="SSF49879">
    <property type="entry name" value="SMAD/FHA domain"/>
    <property type="match status" value="1"/>
</dbReference>
<dbReference type="AlphaFoldDB" id="A0A1I3ZMW5"/>
<dbReference type="STRING" id="1123062.SAMN02745775_102595"/>
<evidence type="ECO:0000313" key="3">
    <source>
        <dbReference type="EMBL" id="SFK45337.1"/>
    </source>
</evidence>
<dbReference type="InterPro" id="IPR046883">
    <property type="entry name" value="T6SS_FHA_C"/>
</dbReference>
<feature type="compositionally biased region" description="Low complexity" evidence="1">
    <location>
        <begin position="132"/>
        <end position="141"/>
    </location>
</feature>
<evidence type="ECO:0000259" key="2">
    <source>
        <dbReference type="PROSITE" id="PS50006"/>
    </source>
</evidence>
<protein>
    <submittedName>
        <fullName evidence="3">FHA domain protein</fullName>
    </submittedName>
</protein>
<proteinExistence type="predicted"/>
<dbReference type="InterPro" id="IPR017735">
    <property type="entry name" value="T6SS_FHA"/>
</dbReference>
<feature type="domain" description="FHA" evidence="2">
    <location>
        <begin position="27"/>
        <end position="77"/>
    </location>
</feature>
<dbReference type="SMART" id="SM00240">
    <property type="entry name" value="FHA"/>
    <property type="match status" value="1"/>
</dbReference>
<dbReference type="NCBIfam" id="TIGR03354">
    <property type="entry name" value="VI_FHA"/>
    <property type="match status" value="1"/>
</dbReference>
<dbReference type="InterPro" id="IPR008984">
    <property type="entry name" value="SMAD_FHA_dom_sf"/>
</dbReference>
<dbReference type="Pfam" id="PF00498">
    <property type="entry name" value="FHA"/>
    <property type="match status" value="1"/>
</dbReference>
<gene>
    <name evidence="3" type="ORF">SAMN02745775_102595</name>
</gene>
<dbReference type="RefSeq" id="WP_092958800.1">
    <property type="nucleotide sequence ID" value="NZ_FOSQ01000002.1"/>
</dbReference>
<dbReference type="OrthoDB" id="273564at2"/>
<accession>A0A1I3ZMW5</accession>